<dbReference type="CDD" id="cd06257">
    <property type="entry name" value="DnaJ"/>
    <property type="match status" value="1"/>
</dbReference>
<evidence type="ECO:0000256" key="1">
    <source>
        <dbReference type="ARBA" id="ARBA00023186"/>
    </source>
</evidence>
<keyword evidence="4" id="KW-1185">Reference proteome</keyword>
<comment type="caution">
    <text evidence="3">The sequence shown here is derived from an EMBL/GenBank/DDBJ whole genome shotgun (WGS) entry which is preliminary data.</text>
</comment>
<dbReference type="Gene3D" id="1.10.287.110">
    <property type="entry name" value="DnaJ domain"/>
    <property type="match status" value="1"/>
</dbReference>
<dbReference type="SMART" id="SM00271">
    <property type="entry name" value="DnaJ"/>
    <property type="match status" value="1"/>
</dbReference>
<dbReference type="OrthoDB" id="581986at2"/>
<organism evidence="3 4">
    <name type="scientific">Thioflexithrix psekupsensis</name>
    <dbReference type="NCBI Taxonomy" id="1570016"/>
    <lineage>
        <taxon>Bacteria</taxon>
        <taxon>Pseudomonadati</taxon>
        <taxon>Pseudomonadota</taxon>
        <taxon>Gammaproteobacteria</taxon>
        <taxon>Thiotrichales</taxon>
        <taxon>Thioflexithrix</taxon>
    </lineage>
</organism>
<dbReference type="RefSeq" id="WP_086487756.1">
    <property type="nucleotide sequence ID" value="NZ_MSLT01000012.1"/>
</dbReference>
<feature type="domain" description="J" evidence="2">
    <location>
        <begin position="135"/>
        <end position="188"/>
    </location>
</feature>
<keyword evidence="1" id="KW-0143">Chaperone</keyword>
<sequence>MLETLERHLLDTLSLQPTISEYDLLKMLRQQQCEGFSELEFSDSLSLFRSHFLLHHVLYRLQTQLWQQKAAYLEITPLSICLHPYLSNQAGLVEPDALRNYYLDWKNLSAMTGQALEDLLSQFWQKFYAAEQKAEALAVFSLQEPTDYATIRQRYRQLAGQHHPDRGGDTQTLQTINHAMTILSRYYRGFYAPDHEA</sequence>
<name>A0A251X7L1_9GAMM</name>
<dbReference type="PROSITE" id="PS50076">
    <property type="entry name" value="DNAJ_2"/>
    <property type="match status" value="1"/>
</dbReference>
<evidence type="ECO:0000313" key="3">
    <source>
        <dbReference type="EMBL" id="OUD13971.1"/>
    </source>
</evidence>
<proteinExistence type="predicted"/>
<reference evidence="3 4" key="1">
    <citation type="submission" date="2016-12" db="EMBL/GenBank/DDBJ databases">
        <title>Thioflexothrix psekupsii D3 genome sequencing and assembly.</title>
        <authorList>
            <person name="Fomenkov A."/>
            <person name="Vincze T."/>
            <person name="Grabovich M."/>
            <person name="Anton B.P."/>
            <person name="Dubinina G."/>
            <person name="Orlova M."/>
            <person name="Belousova E."/>
            <person name="Roberts R.J."/>
        </authorList>
    </citation>
    <scope>NUCLEOTIDE SEQUENCE [LARGE SCALE GENOMIC DNA]</scope>
    <source>
        <strain evidence="3">D3</strain>
    </source>
</reference>
<dbReference type="SUPFAM" id="SSF46565">
    <property type="entry name" value="Chaperone J-domain"/>
    <property type="match status" value="1"/>
</dbReference>
<protein>
    <recommendedName>
        <fullName evidence="2">J domain-containing protein</fullName>
    </recommendedName>
</protein>
<dbReference type="AlphaFoldDB" id="A0A251X7L1"/>
<accession>A0A251X7L1</accession>
<evidence type="ECO:0000259" key="2">
    <source>
        <dbReference type="PROSITE" id="PS50076"/>
    </source>
</evidence>
<dbReference type="InterPro" id="IPR021059">
    <property type="entry name" value="DnaJ-related_N"/>
</dbReference>
<evidence type="ECO:0000313" key="4">
    <source>
        <dbReference type="Proteomes" id="UP000194798"/>
    </source>
</evidence>
<gene>
    <name evidence="3" type="ORF">TPSD3_06400</name>
</gene>
<dbReference type="Proteomes" id="UP000194798">
    <property type="component" value="Unassembled WGS sequence"/>
</dbReference>
<dbReference type="InterPro" id="IPR036869">
    <property type="entry name" value="J_dom_sf"/>
</dbReference>
<dbReference type="EMBL" id="MSLT01000012">
    <property type="protein sequence ID" value="OUD13971.1"/>
    <property type="molecule type" value="Genomic_DNA"/>
</dbReference>
<dbReference type="Pfam" id="PF12339">
    <property type="entry name" value="DNAJ_related"/>
    <property type="match status" value="1"/>
</dbReference>
<dbReference type="InterPro" id="IPR001623">
    <property type="entry name" value="DnaJ_domain"/>
</dbReference>